<dbReference type="AlphaFoldDB" id="A0A375A720"/>
<evidence type="ECO:0000313" key="6">
    <source>
        <dbReference type="EMBL" id="SLM61864.1"/>
    </source>
</evidence>
<dbReference type="GO" id="GO:0097367">
    <property type="term" value="F:carbohydrate derivative binding"/>
    <property type="evidence" value="ECO:0007669"/>
    <property type="project" value="InterPro"/>
</dbReference>
<evidence type="ECO:0000256" key="3">
    <source>
        <dbReference type="ARBA" id="ARBA00023163"/>
    </source>
</evidence>
<dbReference type="InterPro" id="IPR036388">
    <property type="entry name" value="WH-like_DNA-bd_sf"/>
</dbReference>
<dbReference type="SUPFAM" id="SSF46689">
    <property type="entry name" value="Homeodomain-like"/>
    <property type="match status" value="1"/>
</dbReference>
<organism evidence="6 7">
    <name type="scientific">Dickeya aquatica</name>
    <dbReference type="NCBI Taxonomy" id="1401087"/>
    <lineage>
        <taxon>Bacteria</taxon>
        <taxon>Pseudomonadati</taxon>
        <taxon>Pseudomonadota</taxon>
        <taxon>Gammaproteobacteria</taxon>
        <taxon>Enterobacterales</taxon>
        <taxon>Pectobacteriaceae</taxon>
        <taxon>Dickeya</taxon>
    </lineage>
</organism>
<dbReference type="Gene3D" id="3.40.50.10490">
    <property type="entry name" value="Glucose-6-phosphate isomerase like protein, domain 1"/>
    <property type="match status" value="1"/>
</dbReference>
<dbReference type="GO" id="GO:0003677">
    <property type="term" value="F:DNA binding"/>
    <property type="evidence" value="ECO:0007669"/>
    <property type="project" value="UniProtKB-KW"/>
</dbReference>
<dbReference type="InterPro" id="IPR000281">
    <property type="entry name" value="HTH_RpiR"/>
</dbReference>
<dbReference type="InterPro" id="IPR001347">
    <property type="entry name" value="SIS_dom"/>
</dbReference>
<dbReference type="InterPro" id="IPR035472">
    <property type="entry name" value="RpiR-like_SIS"/>
</dbReference>
<dbReference type="Gene3D" id="1.10.10.10">
    <property type="entry name" value="Winged helix-like DNA-binding domain superfamily/Winged helix DNA-binding domain"/>
    <property type="match status" value="1"/>
</dbReference>
<evidence type="ECO:0000313" key="7">
    <source>
        <dbReference type="Proteomes" id="UP000294820"/>
    </source>
</evidence>
<dbReference type="Pfam" id="PF01380">
    <property type="entry name" value="SIS"/>
    <property type="match status" value="1"/>
</dbReference>
<gene>
    <name evidence="6" type="primary">iolR</name>
    <name evidence="6" type="ORF">DAQ1742_00797</name>
</gene>
<dbReference type="InterPro" id="IPR047640">
    <property type="entry name" value="RpiR-like"/>
</dbReference>
<name>A0A375A720_9GAMM</name>
<dbReference type="GO" id="GO:1901135">
    <property type="term" value="P:carbohydrate derivative metabolic process"/>
    <property type="evidence" value="ECO:0007669"/>
    <property type="project" value="InterPro"/>
</dbReference>
<keyword evidence="2" id="KW-0238">DNA-binding</keyword>
<dbReference type="InterPro" id="IPR009057">
    <property type="entry name" value="Homeodomain-like_sf"/>
</dbReference>
<accession>A0A375A720</accession>
<dbReference type="Proteomes" id="UP000294820">
    <property type="component" value="Chromosome 1"/>
</dbReference>
<dbReference type="RefSeq" id="WP_035339957.1">
    <property type="nucleotide sequence ID" value="NZ_LT615367.1"/>
</dbReference>
<dbReference type="PROSITE" id="PS51071">
    <property type="entry name" value="HTH_RPIR"/>
    <property type="match status" value="1"/>
</dbReference>
<dbReference type="Pfam" id="PF01418">
    <property type="entry name" value="HTH_6"/>
    <property type="match status" value="1"/>
</dbReference>
<keyword evidence="1" id="KW-0805">Transcription regulation</keyword>
<evidence type="ECO:0000259" key="5">
    <source>
        <dbReference type="PROSITE" id="PS51464"/>
    </source>
</evidence>
<evidence type="ECO:0000259" key="4">
    <source>
        <dbReference type="PROSITE" id="PS51071"/>
    </source>
</evidence>
<feature type="domain" description="HTH rpiR-type" evidence="4">
    <location>
        <begin position="8"/>
        <end position="84"/>
    </location>
</feature>
<evidence type="ECO:0000256" key="1">
    <source>
        <dbReference type="ARBA" id="ARBA00023015"/>
    </source>
</evidence>
<proteinExistence type="predicted"/>
<dbReference type="PANTHER" id="PTHR30514">
    <property type="entry name" value="GLUCOKINASE"/>
    <property type="match status" value="1"/>
</dbReference>
<keyword evidence="3" id="KW-0804">Transcription</keyword>
<dbReference type="SUPFAM" id="SSF53697">
    <property type="entry name" value="SIS domain"/>
    <property type="match status" value="1"/>
</dbReference>
<dbReference type="PROSITE" id="PS51464">
    <property type="entry name" value="SIS"/>
    <property type="match status" value="1"/>
</dbReference>
<protein>
    <submittedName>
        <fullName evidence="6">Predicted transcriptional regulator of the myo-inositol catabolic operon</fullName>
    </submittedName>
</protein>
<evidence type="ECO:0000256" key="2">
    <source>
        <dbReference type="ARBA" id="ARBA00023125"/>
    </source>
</evidence>
<dbReference type="KEGG" id="daq:DAQ1742_00797"/>
<dbReference type="EMBL" id="LT615367">
    <property type="protein sequence ID" value="SLM61864.1"/>
    <property type="molecule type" value="Genomic_DNA"/>
</dbReference>
<feature type="domain" description="SIS" evidence="5">
    <location>
        <begin position="136"/>
        <end position="273"/>
    </location>
</feature>
<dbReference type="GO" id="GO:0003700">
    <property type="term" value="F:DNA-binding transcription factor activity"/>
    <property type="evidence" value="ECO:0007669"/>
    <property type="project" value="InterPro"/>
</dbReference>
<dbReference type="InterPro" id="IPR046348">
    <property type="entry name" value="SIS_dom_sf"/>
</dbReference>
<dbReference type="CDD" id="cd05013">
    <property type="entry name" value="SIS_RpiR"/>
    <property type="match status" value="1"/>
</dbReference>
<keyword evidence="7" id="KW-1185">Reference proteome</keyword>
<sequence>MAMATSLRELQQQIRTRYDTLSKRLQQVARYVLDNTNSVAFDTVAIIAEQADVPPSTLIRFANAFEFSGFNEMKQLFRMNLVEETASYTDRARLFREMEEAAPERPQDILHEFARSNAQAMQQLATRTAPETLEKAVEWLAQAQTIYIVGLRRSFSVAAYMAYALSHLESRPVLVNGLGGMFHEQLCRVSEQDVVVSISFSPYAPETVMASELAARAGARQIVITDSQLSPLASLSDVCFVVKEAQVDAFRSQSATLCLVQSLMVSLAYRQGNRQPIRQLSSQPTAK</sequence>
<dbReference type="PANTHER" id="PTHR30514:SF20">
    <property type="entry name" value="TRANSCRIPTIONAL REGULATOR"/>
    <property type="match status" value="1"/>
</dbReference>
<reference evidence="6 7" key="1">
    <citation type="submission" date="2016-09" db="EMBL/GenBank/DDBJ databases">
        <authorList>
            <person name="Reverchon S."/>
            <person name="Nasser W."/>
            <person name="Leonard S."/>
            <person name="Brochier C."/>
            <person name="Duprey A."/>
        </authorList>
    </citation>
    <scope>NUCLEOTIDE SEQUENCE [LARGE SCALE GENOMIC DNA]</scope>
    <source>
        <strain evidence="6 7">174/2</strain>
    </source>
</reference>